<dbReference type="PANTHER" id="PTHR44019">
    <property type="entry name" value="WD REPEAT-CONTAINING PROTEIN 55"/>
    <property type="match status" value="1"/>
</dbReference>
<dbReference type="EMBL" id="WJKJ01000130">
    <property type="protein sequence ID" value="MBD3364367.1"/>
    <property type="molecule type" value="Genomic_DNA"/>
</dbReference>
<feature type="repeat" description="WD" evidence="3">
    <location>
        <begin position="325"/>
        <end position="359"/>
    </location>
</feature>
<evidence type="ECO:0000256" key="4">
    <source>
        <dbReference type="SAM" id="SignalP"/>
    </source>
</evidence>
<keyword evidence="4" id="KW-0732">Signal</keyword>
<evidence type="ECO:0000256" key="1">
    <source>
        <dbReference type="ARBA" id="ARBA00022574"/>
    </source>
</evidence>
<organism evidence="5 6">
    <name type="scientific">candidate division WOR-3 bacterium</name>
    <dbReference type="NCBI Taxonomy" id="2052148"/>
    <lineage>
        <taxon>Bacteria</taxon>
        <taxon>Bacteria division WOR-3</taxon>
    </lineage>
</organism>
<name>A0A9D5K8N3_UNCW3</name>
<feature type="signal peptide" evidence="4">
    <location>
        <begin position="1"/>
        <end position="28"/>
    </location>
</feature>
<evidence type="ECO:0008006" key="7">
    <source>
        <dbReference type="Google" id="ProtNLM"/>
    </source>
</evidence>
<dbReference type="InterPro" id="IPR015943">
    <property type="entry name" value="WD40/YVTN_repeat-like_dom_sf"/>
</dbReference>
<dbReference type="InterPro" id="IPR019775">
    <property type="entry name" value="WD40_repeat_CS"/>
</dbReference>
<dbReference type="Pfam" id="PF00400">
    <property type="entry name" value="WD40"/>
    <property type="match status" value="4"/>
</dbReference>
<dbReference type="PROSITE" id="PS50294">
    <property type="entry name" value="WD_REPEATS_REGION"/>
    <property type="match status" value="1"/>
</dbReference>
<dbReference type="SUPFAM" id="SSF50978">
    <property type="entry name" value="WD40 repeat-like"/>
    <property type="match status" value="1"/>
</dbReference>
<dbReference type="AlphaFoldDB" id="A0A9D5K8N3"/>
<dbReference type="PANTHER" id="PTHR44019:SF8">
    <property type="entry name" value="POC1 CENTRIOLAR PROTEIN HOMOLOG"/>
    <property type="match status" value="1"/>
</dbReference>
<dbReference type="InterPro" id="IPR001680">
    <property type="entry name" value="WD40_rpt"/>
</dbReference>
<evidence type="ECO:0000313" key="6">
    <source>
        <dbReference type="Proteomes" id="UP000630660"/>
    </source>
</evidence>
<gene>
    <name evidence="5" type="ORF">GF359_04035</name>
</gene>
<evidence type="ECO:0000313" key="5">
    <source>
        <dbReference type="EMBL" id="MBD3364367.1"/>
    </source>
</evidence>
<reference evidence="5" key="1">
    <citation type="submission" date="2019-11" db="EMBL/GenBank/DDBJ databases">
        <title>Microbial mats filling the niche in hypersaline microbial mats.</title>
        <authorList>
            <person name="Wong H.L."/>
            <person name="Macleod F.I."/>
            <person name="White R.A. III"/>
            <person name="Burns B.P."/>
        </authorList>
    </citation>
    <scope>NUCLEOTIDE SEQUENCE</scope>
    <source>
        <strain evidence="5">Bin_327</strain>
    </source>
</reference>
<protein>
    <recommendedName>
        <fullName evidence="7">WD40 repeat domain-containing protein</fullName>
    </recommendedName>
</protein>
<proteinExistence type="predicted"/>
<dbReference type="PROSITE" id="PS50082">
    <property type="entry name" value="WD_REPEATS_2"/>
    <property type="match status" value="2"/>
</dbReference>
<dbReference type="PROSITE" id="PS51257">
    <property type="entry name" value="PROKAR_LIPOPROTEIN"/>
    <property type="match status" value="1"/>
</dbReference>
<dbReference type="InterPro" id="IPR036322">
    <property type="entry name" value="WD40_repeat_dom_sf"/>
</dbReference>
<dbReference type="Gene3D" id="2.130.10.10">
    <property type="entry name" value="YVTN repeat-like/Quinoprotein amine dehydrogenase"/>
    <property type="match status" value="2"/>
</dbReference>
<comment type="caution">
    <text evidence="5">The sequence shown here is derived from an EMBL/GenBank/DDBJ whole genome shotgun (WGS) entry which is preliminary data.</text>
</comment>
<keyword evidence="1 3" id="KW-0853">WD repeat</keyword>
<feature type="chain" id="PRO_5038757217" description="WD40 repeat domain-containing protein" evidence="4">
    <location>
        <begin position="29"/>
        <end position="375"/>
    </location>
</feature>
<dbReference type="InterPro" id="IPR050505">
    <property type="entry name" value="WDR55/POC1"/>
</dbReference>
<keyword evidence="2" id="KW-0677">Repeat</keyword>
<feature type="repeat" description="WD" evidence="3">
    <location>
        <begin position="223"/>
        <end position="248"/>
    </location>
</feature>
<evidence type="ECO:0000256" key="2">
    <source>
        <dbReference type="ARBA" id="ARBA00022737"/>
    </source>
</evidence>
<dbReference type="SMART" id="SM00320">
    <property type="entry name" value="WD40"/>
    <property type="match status" value="7"/>
</dbReference>
<evidence type="ECO:0000256" key="3">
    <source>
        <dbReference type="PROSITE-ProRule" id="PRU00221"/>
    </source>
</evidence>
<dbReference type="PROSITE" id="PS00678">
    <property type="entry name" value="WD_REPEATS_1"/>
    <property type="match status" value="1"/>
</dbReference>
<dbReference type="Proteomes" id="UP000630660">
    <property type="component" value="Unassembled WGS sequence"/>
</dbReference>
<accession>A0A9D5K8N3</accession>
<sequence>MRRILGFKLTIRLFTACAVIGMAGIAGTGCKKTPTHYVYEGKPVSIDSFTQRVTTLATIPGSDERIAIGFADSVFGVWDIQARKMVKEFNLHSHIINDLSVSTDGKLAAAASADKMFTLSEIETGKLVDSAYMISGPAMTLDMTTDMAYLAVGYGDGAIHIWNLDKHRRDAKFTEHDGVITKIRFRPGSHLMYSTAQDSFLYITNVEGGDSSSRMKQMYGFHTAIAFSPDGTFCATGGTDKLVKLWKVFPTDGNDSLSSLGWYQSDMDRIRDLAFSPDGALLVAVDHSGQVIFFELYDASDEPEKQNRFIAAGALGIILNELGRFRAHPGSIRTCSFSNNGRMLFTAGDDMTLKTWDVEDILTQFEKKKTEFEKR</sequence>